<dbReference type="InterPro" id="IPR036273">
    <property type="entry name" value="CRAL/TRIO_N_dom_sf"/>
</dbReference>
<organism evidence="2 3">
    <name type="scientific">Stentor coeruleus</name>
    <dbReference type="NCBI Taxonomy" id="5963"/>
    <lineage>
        <taxon>Eukaryota</taxon>
        <taxon>Sar</taxon>
        <taxon>Alveolata</taxon>
        <taxon>Ciliophora</taxon>
        <taxon>Postciliodesmatophora</taxon>
        <taxon>Heterotrichea</taxon>
        <taxon>Heterotrichida</taxon>
        <taxon>Stentoridae</taxon>
        <taxon>Stentor</taxon>
    </lineage>
</organism>
<dbReference type="PANTHER" id="PTHR45657">
    <property type="entry name" value="CRAL-TRIO DOMAIN-CONTAINING PROTEIN YKL091C-RELATED"/>
    <property type="match status" value="1"/>
</dbReference>
<dbReference type="SUPFAM" id="SSF46938">
    <property type="entry name" value="CRAL/TRIO N-terminal domain"/>
    <property type="match status" value="1"/>
</dbReference>
<dbReference type="AlphaFoldDB" id="A0A1R2CNE1"/>
<feature type="domain" description="CRAL-TRIO" evidence="1">
    <location>
        <begin position="80"/>
        <end position="254"/>
    </location>
</feature>
<dbReference type="Gene3D" id="3.40.525.10">
    <property type="entry name" value="CRAL-TRIO lipid binding domain"/>
    <property type="match status" value="1"/>
</dbReference>
<evidence type="ECO:0000313" key="3">
    <source>
        <dbReference type="Proteomes" id="UP000187209"/>
    </source>
</evidence>
<dbReference type="PROSITE" id="PS50191">
    <property type="entry name" value="CRAL_TRIO"/>
    <property type="match status" value="1"/>
</dbReference>
<dbReference type="SMART" id="SM00516">
    <property type="entry name" value="SEC14"/>
    <property type="match status" value="1"/>
</dbReference>
<dbReference type="PANTHER" id="PTHR45657:SF1">
    <property type="entry name" value="CRAL-TRIO DOMAIN-CONTAINING PROTEIN YKL091C-RELATED"/>
    <property type="match status" value="1"/>
</dbReference>
<proteinExistence type="predicted"/>
<dbReference type="InterPro" id="IPR051026">
    <property type="entry name" value="PI/PC_transfer"/>
</dbReference>
<name>A0A1R2CNE1_9CILI</name>
<protein>
    <recommendedName>
        <fullName evidence="1">CRAL-TRIO domain-containing protein</fullName>
    </recommendedName>
</protein>
<dbReference type="Gene3D" id="1.10.8.20">
    <property type="entry name" value="N-terminal domain of phosphatidylinositol transfer protein sec14p"/>
    <property type="match status" value="1"/>
</dbReference>
<reference evidence="2 3" key="1">
    <citation type="submission" date="2016-11" db="EMBL/GenBank/DDBJ databases">
        <title>The macronuclear genome of Stentor coeruleus: a giant cell with tiny introns.</title>
        <authorList>
            <person name="Slabodnick M."/>
            <person name="Ruby J.G."/>
            <person name="Reiff S.B."/>
            <person name="Swart E.C."/>
            <person name="Gosai S."/>
            <person name="Prabakaran S."/>
            <person name="Witkowska E."/>
            <person name="Larue G.E."/>
            <person name="Fisher S."/>
            <person name="Freeman R.M."/>
            <person name="Gunawardena J."/>
            <person name="Chu W."/>
            <person name="Stover N.A."/>
            <person name="Gregory B.D."/>
            <person name="Nowacki M."/>
            <person name="Derisi J."/>
            <person name="Roy S.W."/>
            <person name="Marshall W.F."/>
            <person name="Sood P."/>
        </authorList>
    </citation>
    <scope>NUCLEOTIDE SEQUENCE [LARGE SCALE GENOMIC DNA]</scope>
    <source>
        <strain evidence="2">WM001</strain>
    </source>
</reference>
<gene>
    <name evidence="2" type="ORF">SteCoe_7122</name>
</gene>
<comment type="caution">
    <text evidence="2">The sequence shown here is derived from an EMBL/GenBank/DDBJ whole genome shotgun (WGS) entry which is preliminary data.</text>
</comment>
<evidence type="ECO:0000259" key="1">
    <source>
        <dbReference type="PROSITE" id="PS50191"/>
    </source>
</evidence>
<keyword evidence="3" id="KW-1185">Reference proteome</keyword>
<dbReference type="SMART" id="SM01100">
    <property type="entry name" value="CRAL_TRIO_N"/>
    <property type="match status" value="1"/>
</dbReference>
<dbReference type="PRINTS" id="PR00180">
    <property type="entry name" value="CRETINALDHBP"/>
</dbReference>
<dbReference type="InterPro" id="IPR011074">
    <property type="entry name" value="CRAL/TRIO_N_dom"/>
</dbReference>
<dbReference type="InterPro" id="IPR001251">
    <property type="entry name" value="CRAL-TRIO_dom"/>
</dbReference>
<accession>A0A1R2CNE1</accession>
<dbReference type="CDD" id="cd00170">
    <property type="entry name" value="SEC14"/>
    <property type="match status" value="1"/>
</dbReference>
<sequence length="280" mass="33094">MERERPAEIVCLLESLNPEERKTLERFREAVPGKWDDHTLGRFLRARKFVFEKAMEMFTKYVSWRREQNVDNIESFEFPEAPALKEIYPHGFHKTDRFGRLIYIERYGFIDMKRIFKITTEERMIRYYIREYESMITYRIPSCCIQAGYRVEQSLTILDLGGSSSKLMKSSVYNFVKLASSIAQDYYPEILGKMFIVNSPTLFSIAWKVIRPWIDERTQKKITIEGSKYQKKLLELVDAENLPDFLGGTCQCEGGCLNSDIGPWRDPNIRARVDSERRRE</sequence>
<dbReference type="Proteomes" id="UP000187209">
    <property type="component" value="Unassembled WGS sequence"/>
</dbReference>
<dbReference type="SUPFAM" id="SSF52087">
    <property type="entry name" value="CRAL/TRIO domain"/>
    <property type="match status" value="1"/>
</dbReference>
<dbReference type="OrthoDB" id="1434354at2759"/>
<dbReference type="InterPro" id="IPR036865">
    <property type="entry name" value="CRAL-TRIO_dom_sf"/>
</dbReference>
<evidence type="ECO:0000313" key="2">
    <source>
        <dbReference type="EMBL" id="OMJ90532.1"/>
    </source>
</evidence>
<dbReference type="EMBL" id="MPUH01000101">
    <property type="protein sequence ID" value="OMJ90532.1"/>
    <property type="molecule type" value="Genomic_DNA"/>
</dbReference>
<dbReference type="Pfam" id="PF03765">
    <property type="entry name" value="CRAL_TRIO_N"/>
    <property type="match status" value="1"/>
</dbReference>
<dbReference type="Pfam" id="PF00650">
    <property type="entry name" value="CRAL_TRIO"/>
    <property type="match status" value="1"/>
</dbReference>